<organism evidence="3 4">
    <name type="scientific">Solanum bulbocastanum</name>
    <name type="common">Wild potato</name>
    <dbReference type="NCBI Taxonomy" id="147425"/>
    <lineage>
        <taxon>Eukaryota</taxon>
        <taxon>Viridiplantae</taxon>
        <taxon>Streptophyta</taxon>
        <taxon>Embryophyta</taxon>
        <taxon>Tracheophyta</taxon>
        <taxon>Spermatophyta</taxon>
        <taxon>Magnoliopsida</taxon>
        <taxon>eudicotyledons</taxon>
        <taxon>Gunneridae</taxon>
        <taxon>Pentapetalae</taxon>
        <taxon>asterids</taxon>
        <taxon>lamiids</taxon>
        <taxon>Solanales</taxon>
        <taxon>Solanaceae</taxon>
        <taxon>Solanoideae</taxon>
        <taxon>Solaneae</taxon>
        <taxon>Solanum</taxon>
    </lineage>
</organism>
<sequence>MDLLSIAIACINLLAWPMLALGYPLFVTIRAIEAGCVYDKRKVGTYWQIFSLIYLFEHIFAKFLEWVPLWSYLRLVFMCWLVIPQLNGAFYLYQNLVHPYLQFKLPNAITQLSEWLKKLKKHSVSINKETFLAVAESCLDENDSLIASKPECNEGGQILGDIQEMECTAKCNAVESNQIENISISPIQVISKPVIPAVAILPDTSSLAVFQSRWTCEICQVTVSSELTLPSHLRGRKHKAEAMLWCTFCNLRVSGEIDMIAHLKGKSHLAKLQETFTNSGVIPAVARLPDTSSLAVFQSRWTCEICQVTVRSELTLQSHLRGRKHRAEDMLWCTFCNLRVSGEIDMIAHLKGKRHLAKLQETFTNSGAS</sequence>
<dbReference type="GO" id="GO:0003676">
    <property type="term" value="F:nucleic acid binding"/>
    <property type="evidence" value="ECO:0007669"/>
    <property type="project" value="InterPro"/>
</dbReference>
<dbReference type="PANTHER" id="PTHR47487:SF8">
    <property type="entry name" value="OS08G0270900 PROTEIN"/>
    <property type="match status" value="1"/>
</dbReference>
<dbReference type="Pfam" id="PF12874">
    <property type="entry name" value="zf-met"/>
    <property type="match status" value="4"/>
</dbReference>
<evidence type="ECO:0000313" key="3">
    <source>
        <dbReference type="EMBL" id="KAK6805513.1"/>
    </source>
</evidence>
<keyword evidence="1" id="KW-0472">Membrane</keyword>
<name>A0AAN8YPQ3_SOLBU</name>
<dbReference type="PANTHER" id="PTHR47487">
    <property type="entry name" value="OS06G0651300 PROTEIN-RELATED"/>
    <property type="match status" value="1"/>
</dbReference>
<dbReference type="AlphaFoldDB" id="A0AAN8YPQ3"/>
<dbReference type="InterPro" id="IPR036236">
    <property type="entry name" value="Znf_C2H2_sf"/>
</dbReference>
<dbReference type="SMART" id="SM00451">
    <property type="entry name" value="ZnF_U1"/>
    <property type="match status" value="4"/>
</dbReference>
<dbReference type="GO" id="GO:0008270">
    <property type="term" value="F:zinc ion binding"/>
    <property type="evidence" value="ECO:0007669"/>
    <property type="project" value="InterPro"/>
</dbReference>
<feature type="transmembrane region" description="Helical" evidence="1">
    <location>
        <begin position="46"/>
        <end position="64"/>
    </location>
</feature>
<keyword evidence="4" id="KW-1185">Reference proteome</keyword>
<evidence type="ECO:0000259" key="2">
    <source>
        <dbReference type="PROSITE" id="PS00028"/>
    </source>
</evidence>
<dbReference type="Pfam" id="PF03134">
    <property type="entry name" value="TB2_DP1_HVA22"/>
    <property type="match status" value="1"/>
</dbReference>
<keyword evidence="1" id="KW-0812">Transmembrane</keyword>
<keyword evidence="1" id="KW-1133">Transmembrane helix</keyword>
<feature type="domain" description="C2H2-type" evidence="2">
    <location>
        <begin position="216"/>
        <end position="238"/>
    </location>
</feature>
<dbReference type="InterPro" id="IPR004345">
    <property type="entry name" value="TB2_DP1_HVA22"/>
</dbReference>
<dbReference type="SUPFAM" id="SSF57667">
    <property type="entry name" value="beta-beta-alpha zinc fingers"/>
    <property type="match status" value="4"/>
</dbReference>
<dbReference type="PROSITE" id="PS00028">
    <property type="entry name" value="ZINC_FINGER_C2H2_1"/>
    <property type="match status" value="2"/>
</dbReference>
<reference evidence="3 4" key="1">
    <citation type="submission" date="2024-02" db="EMBL/GenBank/DDBJ databases">
        <title>de novo genome assembly of Solanum bulbocastanum strain 11H21.</title>
        <authorList>
            <person name="Hosaka A.J."/>
        </authorList>
    </citation>
    <scope>NUCLEOTIDE SEQUENCE [LARGE SCALE GENOMIC DNA]</scope>
    <source>
        <tissue evidence="3">Young leaves</tissue>
    </source>
</reference>
<proteinExistence type="predicted"/>
<protein>
    <recommendedName>
        <fullName evidence="2">C2H2-type domain-containing protein</fullName>
    </recommendedName>
</protein>
<dbReference type="EMBL" id="JBANQN010000001">
    <property type="protein sequence ID" value="KAK6805513.1"/>
    <property type="molecule type" value="Genomic_DNA"/>
</dbReference>
<dbReference type="SMART" id="SM00355">
    <property type="entry name" value="ZnF_C2H2"/>
    <property type="match status" value="4"/>
</dbReference>
<comment type="caution">
    <text evidence="3">The sequence shown here is derived from an EMBL/GenBank/DDBJ whole genome shotgun (WGS) entry which is preliminary data.</text>
</comment>
<dbReference type="Proteomes" id="UP001371456">
    <property type="component" value="Unassembled WGS sequence"/>
</dbReference>
<feature type="domain" description="C2H2-type" evidence="2">
    <location>
        <begin position="303"/>
        <end position="325"/>
    </location>
</feature>
<dbReference type="InterPro" id="IPR003604">
    <property type="entry name" value="Matrin/U1-like-C_Znf_C2H2"/>
</dbReference>
<evidence type="ECO:0000313" key="4">
    <source>
        <dbReference type="Proteomes" id="UP001371456"/>
    </source>
</evidence>
<evidence type="ECO:0000256" key="1">
    <source>
        <dbReference type="SAM" id="Phobius"/>
    </source>
</evidence>
<gene>
    <name evidence="3" type="ORF">RDI58_003298</name>
</gene>
<dbReference type="InterPro" id="IPR013087">
    <property type="entry name" value="Znf_C2H2_type"/>
</dbReference>
<dbReference type="Gene3D" id="3.30.160.60">
    <property type="entry name" value="Classic Zinc Finger"/>
    <property type="match status" value="4"/>
</dbReference>
<accession>A0AAN8YPQ3</accession>